<dbReference type="PANTHER" id="PTHR12196">
    <property type="entry name" value="DOMAIN OF UNKNOWN FUNCTION 71 DUF71 -CONTAINING PROTEIN"/>
    <property type="match status" value="1"/>
</dbReference>
<feature type="compositionally biased region" description="Acidic residues" evidence="6">
    <location>
        <begin position="62"/>
        <end position="75"/>
    </location>
</feature>
<dbReference type="Pfam" id="PF01042">
    <property type="entry name" value="Ribonuc_L-PSP"/>
    <property type="match status" value="1"/>
</dbReference>
<protein>
    <recommendedName>
        <fullName evidence="2">Diphthine--ammonia ligase</fullName>
        <ecNumber evidence="1">6.3.1.14</ecNumber>
    </recommendedName>
    <alternativeName>
        <fullName evidence="3">Diphthamide synthase</fullName>
    </alternativeName>
    <alternativeName>
        <fullName evidence="4">Diphthamide synthetase</fullName>
    </alternativeName>
</protein>
<feature type="compositionally biased region" description="Acidic residues" evidence="6">
    <location>
        <begin position="810"/>
        <end position="830"/>
    </location>
</feature>
<evidence type="ECO:0000259" key="7">
    <source>
        <dbReference type="Pfam" id="PF01902"/>
    </source>
</evidence>
<comment type="catalytic activity">
    <reaction evidence="5">
        <text>diphthine-[translation elongation factor 2] + NH4(+) + ATP = diphthamide-[translation elongation factor 2] + AMP + diphosphate + H(+)</text>
        <dbReference type="Rhea" id="RHEA:19753"/>
        <dbReference type="Rhea" id="RHEA-COMP:10172"/>
        <dbReference type="Rhea" id="RHEA-COMP:10174"/>
        <dbReference type="ChEBI" id="CHEBI:15378"/>
        <dbReference type="ChEBI" id="CHEBI:16692"/>
        <dbReference type="ChEBI" id="CHEBI:28938"/>
        <dbReference type="ChEBI" id="CHEBI:30616"/>
        <dbReference type="ChEBI" id="CHEBI:33019"/>
        <dbReference type="ChEBI" id="CHEBI:82696"/>
        <dbReference type="ChEBI" id="CHEBI:456215"/>
        <dbReference type="EC" id="6.3.1.14"/>
    </reaction>
</comment>
<evidence type="ECO:0000256" key="1">
    <source>
        <dbReference type="ARBA" id="ARBA00012089"/>
    </source>
</evidence>
<evidence type="ECO:0000256" key="5">
    <source>
        <dbReference type="ARBA" id="ARBA00048108"/>
    </source>
</evidence>
<feature type="region of interest" description="Disordered" evidence="6">
    <location>
        <begin position="668"/>
        <end position="738"/>
    </location>
</feature>
<sequence>MMTTPAAPPPAQGGRLNVIALISGGKDSFFSLLHCLAHGHRVVALANLHPPETNEHEGSKQEEEEEGGGGGEEEDLNSFMYQTVGHQVIPLYAEATGIPLYRQPILGGATQGKDYSHFSTAVAVQGEGDNNAKAKHVKDDDDETESMIPLLLAIKRAHPEANAICAGAILSTYQRTRVESVAVRLGLTPLAFLWKFPILPVPQHLAGGDVATTDAQLLDDMAAAGMEARIIKVASGGLDDSFLWTNVADRLGKERVARSMRRFGTASEKGAVIGEGGEFETLVLDGPRQLFRKRIMVEEKDRRVVREGGGCAWLSFRSAKLEDKEVTVAASDEEKSDTGKIRIPDLLDARFVGVLEGLNTSASAGEEEARKLLALLNMEPQHSLSKQEGTFQLGLPQSLNDRKLQQWCFFGNAFSSAGSSNTVETETSLLVSRIRQRLRQSNLPPSAILTSTILLRHMADFPTVNSIYGALFDSPNPPSRVCVACGDSLSALTNSNGSISIAIYLTVHTGFTNKSKTDQRRQGLHVQSRSYWAPANIGPYSQAISIPLASLSSSSKPSNSTGGNHDDGNGGPRLVTIAGQIPLVPATMALPPAEPEQQRQALNTQLALSLQHLWRIGLEVGVQWWTSAVAYFPAATTTTTTDSSFSMPMSEKARLAYKTWQSAHQWSSKVASDEEDSDANSDPDEDDGPDLWDRKFNPRYMSFAVTSTEESSSSEPKLPDWSVLSKNNNSKDEKKKRRTIPPFFAAQVAELPRSAGVEWHAHLGVAKAGSKSVTVLESFAANINSDDGTGEERVVEVHQTVVRSPPSTSEQDDDDDDLDDMDNDDDDDDDKGVKIEASGRQPALLQTIVVERYMGGSSPPSSSLSSSSSSFATVDELARLSTRRLINQGHGEPDKERGGPSVMVRYVDVSLSAAAALGGGGGGGGGVSVAVVPCASLWDAYGERLASVTIYQSVFE</sequence>
<dbReference type="InParanoid" id="Q7SH59"/>
<accession>Q7SH59</accession>
<dbReference type="InterPro" id="IPR030662">
    <property type="entry name" value="DPH6/MJ0570"/>
</dbReference>
<dbReference type="PANTHER" id="PTHR12196:SF2">
    <property type="entry name" value="DIPHTHINE--AMMONIA LIGASE"/>
    <property type="match status" value="1"/>
</dbReference>
<dbReference type="SUPFAM" id="SSF52402">
    <property type="entry name" value="Adenine nucleotide alpha hydrolases-like"/>
    <property type="match status" value="1"/>
</dbReference>
<dbReference type="FunFam" id="3.40.50.620:FF:000444">
    <property type="entry name" value="Adenine nucleotide alpha hydrolases-like protein"/>
    <property type="match status" value="1"/>
</dbReference>
<dbReference type="FunFam" id="3.90.1490.10:FF:000004">
    <property type="entry name" value="ATP binding L-PSP endoribonuclease family protein"/>
    <property type="match status" value="1"/>
</dbReference>
<dbReference type="OrthoDB" id="686384at2759"/>
<dbReference type="GO" id="GO:0017183">
    <property type="term" value="P:protein histidyl modification to diphthamide"/>
    <property type="evidence" value="ECO:0000318"/>
    <property type="project" value="GO_Central"/>
</dbReference>
<dbReference type="Pfam" id="PF01902">
    <property type="entry name" value="Diphthami_syn_2"/>
    <property type="match status" value="1"/>
</dbReference>
<feature type="compositionally biased region" description="Basic and acidic residues" evidence="6">
    <location>
        <begin position="52"/>
        <end position="61"/>
    </location>
</feature>
<dbReference type="PaxDb" id="5141-EFNCRP00000001961"/>
<dbReference type="InterPro" id="IPR035959">
    <property type="entry name" value="RutC-like_sf"/>
</dbReference>
<evidence type="ECO:0000256" key="3">
    <source>
        <dbReference type="ARBA" id="ARBA00029814"/>
    </source>
</evidence>
<dbReference type="CDD" id="cd06155">
    <property type="entry name" value="eu_AANH_C_1"/>
    <property type="match status" value="1"/>
</dbReference>
<dbReference type="SUPFAM" id="SSF55298">
    <property type="entry name" value="YjgF-like"/>
    <property type="match status" value="2"/>
</dbReference>
<dbReference type="CDD" id="cd01994">
    <property type="entry name" value="AANH_PF0828-like"/>
    <property type="match status" value="1"/>
</dbReference>
<dbReference type="Proteomes" id="UP000001805">
    <property type="component" value="Chromosome 1, Linkage Group I"/>
</dbReference>
<organism evidence="8 9">
    <name type="scientific">Neurospora crassa (strain ATCC 24698 / 74-OR23-1A / CBS 708.71 / DSM 1257 / FGSC 987)</name>
    <dbReference type="NCBI Taxonomy" id="367110"/>
    <lineage>
        <taxon>Eukaryota</taxon>
        <taxon>Fungi</taxon>
        <taxon>Dikarya</taxon>
        <taxon>Ascomycota</taxon>
        <taxon>Pezizomycotina</taxon>
        <taxon>Sordariomycetes</taxon>
        <taxon>Sordariomycetidae</taxon>
        <taxon>Sordariales</taxon>
        <taxon>Sordariaceae</taxon>
        <taxon>Neurospora</taxon>
    </lineage>
</organism>
<dbReference type="VEuPathDB" id="FungiDB:NCU02670"/>
<feature type="region of interest" description="Disordered" evidence="6">
    <location>
        <begin position="552"/>
        <end position="574"/>
    </location>
</feature>
<evidence type="ECO:0000313" key="9">
    <source>
        <dbReference type="Proteomes" id="UP000001805"/>
    </source>
</evidence>
<feature type="region of interest" description="Disordered" evidence="6">
    <location>
        <begin position="798"/>
        <end position="838"/>
    </location>
</feature>
<dbReference type="Gene3D" id="3.40.50.620">
    <property type="entry name" value="HUPs"/>
    <property type="match status" value="1"/>
</dbReference>
<feature type="domain" description="Diphthamide synthase" evidence="7">
    <location>
        <begin position="160"/>
        <end position="303"/>
    </location>
</feature>
<dbReference type="KEGG" id="ncr:NCU02670"/>
<evidence type="ECO:0000256" key="4">
    <source>
        <dbReference type="ARBA" id="ARBA00031552"/>
    </source>
</evidence>
<gene>
    <name evidence="8" type="ORF">NCU02670</name>
</gene>
<reference evidence="8 9" key="1">
    <citation type="journal article" date="2003" name="Nature">
        <title>The genome sequence of the filamentous fungus Neurospora crassa.</title>
        <authorList>
            <person name="Galagan J.E."/>
            <person name="Calvo S.E."/>
            <person name="Borkovich K.A."/>
            <person name="Selker E.U."/>
            <person name="Read N.D."/>
            <person name="Jaffe D."/>
            <person name="FitzHugh W."/>
            <person name="Ma L.J."/>
            <person name="Smirnov S."/>
            <person name="Purcell S."/>
            <person name="Rehman B."/>
            <person name="Elkins T."/>
            <person name="Engels R."/>
            <person name="Wang S."/>
            <person name="Nielsen C.B."/>
            <person name="Butler J."/>
            <person name="Endrizzi M."/>
            <person name="Qui D."/>
            <person name="Ianakiev P."/>
            <person name="Bell-Pedersen D."/>
            <person name="Nelson M.A."/>
            <person name="Werner-Washburne M."/>
            <person name="Selitrennikoff C.P."/>
            <person name="Kinsey J.A."/>
            <person name="Braun E.L."/>
            <person name="Zelter A."/>
            <person name="Schulte U."/>
            <person name="Kothe G.O."/>
            <person name="Jedd G."/>
            <person name="Mewes W."/>
            <person name="Staben C."/>
            <person name="Marcotte E."/>
            <person name="Greenberg D."/>
            <person name="Roy A."/>
            <person name="Foley K."/>
            <person name="Naylor J."/>
            <person name="Stange-Thomann N."/>
            <person name="Barrett R."/>
            <person name="Gnerre S."/>
            <person name="Kamal M."/>
            <person name="Kamvysselis M."/>
            <person name="Mauceli E."/>
            <person name="Bielke C."/>
            <person name="Rudd S."/>
            <person name="Frishman D."/>
            <person name="Krystofova S."/>
            <person name="Rasmussen C."/>
            <person name="Metzenberg R.L."/>
            <person name="Perkins D.D."/>
            <person name="Kroken S."/>
            <person name="Cogoni C."/>
            <person name="Macino G."/>
            <person name="Catcheside D."/>
            <person name="Li W."/>
            <person name="Pratt R.J."/>
            <person name="Osmani S.A."/>
            <person name="DeSouza C.P."/>
            <person name="Glass L."/>
            <person name="Orbach M.J."/>
            <person name="Berglund J.A."/>
            <person name="Voelker R."/>
            <person name="Yarden O."/>
            <person name="Plamann M."/>
            <person name="Seiler S."/>
            <person name="Dunlap J."/>
            <person name="Radford A."/>
            <person name="Aramayo R."/>
            <person name="Natvig D.O."/>
            <person name="Alex L.A."/>
            <person name="Mannhaupt G."/>
            <person name="Ebbole D.J."/>
            <person name="Freitag M."/>
            <person name="Paulsen I."/>
            <person name="Sachs M.S."/>
            <person name="Lander E.S."/>
            <person name="Nusbaum C."/>
            <person name="Birren B."/>
        </authorList>
    </citation>
    <scope>NUCLEOTIDE SEQUENCE [LARGE SCALE GENOMIC DNA]</scope>
    <source>
        <strain evidence="9">ATCC 24698 / 74-OR23-1A / CBS 708.71 / DSM 1257 / FGSC 987</strain>
    </source>
</reference>
<evidence type="ECO:0000256" key="6">
    <source>
        <dbReference type="SAM" id="MobiDB-lite"/>
    </source>
</evidence>
<dbReference type="HOGENOM" id="CLU_010289_2_0_1"/>
<dbReference type="InterPro" id="IPR014729">
    <property type="entry name" value="Rossmann-like_a/b/a_fold"/>
</dbReference>
<keyword evidence="9" id="KW-1185">Reference proteome</keyword>
<evidence type="ECO:0000313" key="8">
    <source>
        <dbReference type="EMBL" id="EAA36207.3"/>
    </source>
</evidence>
<dbReference type="InterPro" id="IPR006175">
    <property type="entry name" value="YjgF/YER057c/UK114"/>
</dbReference>
<dbReference type="AlphaFoldDB" id="Q7SH59"/>
<feature type="compositionally biased region" description="Low complexity" evidence="6">
    <location>
        <begin position="706"/>
        <end position="715"/>
    </location>
</feature>
<dbReference type="CDD" id="cd06156">
    <property type="entry name" value="eu_AANH_C_2"/>
    <property type="match status" value="1"/>
</dbReference>
<dbReference type="GO" id="GO:0017178">
    <property type="term" value="F:diphthine-ammonia ligase activity"/>
    <property type="evidence" value="ECO:0000318"/>
    <property type="project" value="GO_Central"/>
</dbReference>
<dbReference type="FunCoup" id="Q7SH59">
    <property type="interactions" value="95"/>
</dbReference>
<dbReference type="RefSeq" id="XP_965443.3">
    <property type="nucleotide sequence ID" value="XM_960350.3"/>
</dbReference>
<dbReference type="SMR" id="Q7SH59"/>
<dbReference type="Gene3D" id="3.90.1490.10">
    <property type="entry name" value="putative n-type atp pyrophosphatase, domain 2"/>
    <property type="match status" value="1"/>
</dbReference>
<dbReference type="EC" id="6.3.1.14" evidence="1"/>
<feature type="region of interest" description="Disordered" evidence="6">
    <location>
        <begin position="50"/>
        <end position="75"/>
    </location>
</feature>
<feature type="compositionally biased region" description="Acidic residues" evidence="6">
    <location>
        <begin position="673"/>
        <end position="690"/>
    </location>
</feature>
<dbReference type="NCBIfam" id="TIGR00290">
    <property type="entry name" value="MJ0570_dom"/>
    <property type="match status" value="1"/>
</dbReference>
<proteinExistence type="predicted"/>
<dbReference type="GeneID" id="3881584"/>
<dbReference type="EMBL" id="CM002236">
    <property type="protein sequence ID" value="EAA36207.3"/>
    <property type="molecule type" value="Genomic_DNA"/>
</dbReference>
<name>Q7SH59_NEUCR</name>
<dbReference type="STRING" id="367110.Q7SH59"/>
<evidence type="ECO:0000256" key="2">
    <source>
        <dbReference type="ARBA" id="ARBA00018426"/>
    </source>
</evidence>
<dbReference type="InterPro" id="IPR002761">
    <property type="entry name" value="Diphthami_syn_dom"/>
</dbReference>
<dbReference type="Gene3D" id="3.30.1330.40">
    <property type="entry name" value="RutC-like"/>
    <property type="match status" value="2"/>
</dbReference>